<accession>A0A554J9Q6</accession>
<sequence>MHHQLKKVLHPNRYFIWAIFALVFSGSALLSYIYISGYYFDRDFVFAELKTNKLFLDNQFNYSARYPHSWQLERDEVGNIVFENPDNLSESLVVVPLKAKDETAVRKALTITKENNTARDDIKISIIKGSIDKDPEIYDIALITDGKSLFYIYGHSSWISRFARNFNIQ</sequence>
<gene>
    <name evidence="2" type="ORF">G01um101477_646</name>
</gene>
<proteinExistence type="predicted"/>
<dbReference type="AlphaFoldDB" id="A0A554J9Q6"/>
<feature type="transmembrane region" description="Helical" evidence="1">
    <location>
        <begin position="14"/>
        <end position="35"/>
    </location>
</feature>
<dbReference type="EMBL" id="VMFF01000074">
    <property type="protein sequence ID" value="TSC65020.1"/>
    <property type="molecule type" value="Genomic_DNA"/>
</dbReference>
<comment type="caution">
    <text evidence="2">The sequence shown here is derived from an EMBL/GenBank/DDBJ whole genome shotgun (WGS) entry which is preliminary data.</text>
</comment>
<keyword evidence="1" id="KW-1133">Transmembrane helix</keyword>
<evidence type="ECO:0000256" key="1">
    <source>
        <dbReference type="SAM" id="Phobius"/>
    </source>
</evidence>
<evidence type="ECO:0000313" key="3">
    <source>
        <dbReference type="Proteomes" id="UP000319613"/>
    </source>
</evidence>
<evidence type="ECO:0008006" key="4">
    <source>
        <dbReference type="Google" id="ProtNLM"/>
    </source>
</evidence>
<keyword evidence="1" id="KW-0812">Transmembrane</keyword>
<name>A0A554J9Q6_9BACT</name>
<dbReference type="Proteomes" id="UP000319613">
    <property type="component" value="Unassembled WGS sequence"/>
</dbReference>
<evidence type="ECO:0000313" key="2">
    <source>
        <dbReference type="EMBL" id="TSC65020.1"/>
    </source>
</evidence>
<protein>
    <recommendedName>
        <fullName evidence="4">PsbP C-terminal domain-containing protein</fullName>
    </recommendedName>
</protein>
<reference evidence="2 3" key="1">
    <citation type="submission" date="2017-07" db="EMBL/GenBank/DDBJ databases">
        <title>Mechanisms for carbon and nitrogen cycling indicate functional differentiation within the Candidate Phyla Radiation.</title>
        <authorList>
            <person name="Danczak R.E."/>
            <person name="Johnston M.D."/>
            <person name="Kenah C."/>
            <person name="Slattery M."/>
            <person name="Wrighton K.C."/>
            <person name="Wilkins M.J."/>
        </authorList>
    </citation>
    <scope>NUCLEOTIDE SEQUENCE [LARGE SCALE GENOMIC DNA]</scope>
    <source>
        <strain evidence="2">Gr01-1014_77</strain>
    </source>
</reference>
<keyword evidence="1" id="KW-0472">Membrane</keyword>
<organism evidence="2 3">
    <name type="scientific">Candidatus Doudnabacteria bacterium Gr01-1014_77</name>
    <dbReference type="NCBI Taxonomy" id="2017133"/>
    <lineage>
        <taxon>Bacteria</taxon>
        <taxon>Candidatus Doudnaibacteriota</taxon>
    </lineage>
</organism>